<name>A0A0K2SHP0_LIMPI</name>
<dbReference type="Pfam" id="PF00403">
    <property type="entry name" value="HMA"/>
    <property type="match status" value="1"/>
</dbReference>
<dbReference type="InterPro" id="IPR000428">
    <property type="entry name" value="Cu-bd"/>
</dbReference>
<dbReference type="Gene3D" id="3.30.70.100">
    <property type="match status" value="1"/>
</dbReference>
<dbReference type="InterPro" id="IPR017969">
    <property type="entry name" value="Heavy-metal-associated_CS"/>
</dbReference>
<dbReference type="GO" id="GO:0005507">
    <property type="term" value="F:copper ion binding"/>
    <property type="evidence" value="ECO:0007669"/>
    <property type="project" value="InterPro"/>
</dbReference>
<protein>
    <recommendedName>
        <fullName evidence="1">Copper chaperone CopZ</fullName>
    </recommendedName>
</protein>
<dbReference type="STRING" id="1555112.LIP_0695"/>
<reference evidence="6" key="2">
    <citation type="journal article" date="2016" name="Int. J. Syst. Evol. Microbiol.">
        <title>Complete genome sequence and cell structure of Limnochorda pilosa, a Gram-negative spore-former within the phylum Firmicutes.</title>
        <authorList>
            <person name="Watanabe M."/>
            <person name="Kojima H."/>
            <person name="Fukui M."/>
        </authorList>
    </citation>
    <scope>NUCLEOTIDE SEQUENCE [LARGE SCALE GENOMIC DNA]</scope>
    <source>
        <strain evidence="6">HC45</strain>
    </source>
</reference>
<dbReference type="InterPro" id="IPR006121">
    <property type="entry name" value="HMA_dom"/>
</dbReference>
<dbReference type="PANTHER" id="PTHR46594">
    <property type="entry name" value="P-TYPE CATION-TRANSPORTING ATPASE"/>
    <property type="match status" value="1"/>
</dbReference>
<dbReference type="GO" id="GO:0006825">
    <property type="term" value="P:copper ion transport"/>
    <property type="evidence" value="ECO:0007669"/>
    <property type="project" value="InterPro"/>
</dbReference>
<dbReference type="KEGG" id="lpil:LIP_0695"/>
<dbReference type="OrthoDB" id="9813965at2"/>
<accession>A0A0K2SHP0</accession>
<proteinExistence type="predicted"/>
<dbReference type="PANTHER" id="PTHR46594:SF4">
    <property type="entry name" value="P-TYPE CATION-TRANSPORTING ATPASE"/>
    <property type="match status" value="1"/>
</dbReference>
<gene>
    <name evidence="5" type="ORF">LIP_0695</name>
</gene>
<evidence type="ECO:0000313" key="5">
    <source>
        <dbReference type="EMBL" id="BAS26552.1"/>
    </source>
</evidence>
<reference evidence="6" key="1">
    <citation type="submission" date="2015-07" db="EMBL/GenBank/DDBJ databases">
        <title>Complete genome sequence and phylogenetic analysis of Limnochorda pilosa.</title>
        <authorList>
            <person name="Watanabe M."/>
            <person name="Kojima H."/>
            <person name="Fukui M."/>
        </authorList>
    </citation>
    <scope>NUCLEOTIDE SEQUENCE [LARGE SCALE GENOMIC DNA]</scope>
    <source>
        <strain evidence="6">HC45</strain>
    </source>
</reference>
<keyword evidence="6" id="KW-1185">Reference proteome</keyword>
<keyword evidence="3" id="KW-0186">Copper</keyword>
<dbReference type="FunFam" id="3.30.70.100:FF:000001">
    <property type="entry name" value="ATPase copper transporting beta"/>
    <property type="match status" value="1"/>
</dbReference>
<organism evidence="5 6">
    <name type="scientific">Limnochorda pilosa</name>
    <dbReference type="NCBI Taxonomy" id="1555112"/>
    <lineage>
        <taxon>Bacteria</taxon>
        <taxon>Bacillati</taxon>
        <taxon>Bacillota</taxon>
        <taxon>Limnochordia</taxon>
        <taxon>Limnochordales</taxon>
        <taxon>Limnochordaceae</taxon>
        <taxon>Limnochorda</taxon>
    </lineage>
</organism>
<dbReference type="RefSeq" id="WP_068134285.1">
    <property type="nucleotide sequence ID" value="NZ_AP014924.1"/>
</dbReference>
<dbReference type="InterPro" id="IPR006122">
    <property type="entry name" value="HMA_Cu_ion-bd"/>
</dbReference>
<feature type="domain" description="HMA" evidence="4">
    <location>
        <begin position="1"/>
        <end position="67"/>
    </location>
</feature>
<dbReference type="SUPFAM" id="SSF55008">
    <property type="entry name" value="HMA, heavy metal-associated domain"/>
    <property type="match status" value="1"/>
</dbReference>
<evidence type="ECO:0000256" key="2">
    <source>
        <dbReference type="ARBA" id="ARBA00022723"/>
    </source>
</evidence>
<dbReference type="CDD" id="cd00371">
    <property type="entry name" value="HMA"/>
    <property type="match status" value="1"/>
</dbReference>
<dbReference type="PROSITE" id="PS50846">
    <property type="entry name" value="HMA_2"/>
    <property type="match status" value="1"/>
</dbReference>
<evidence type="ECO:0000259" key="4">
    <source>
        <dbReference type="PROSITE" id="PS50846"/>
    </source>
</evidence>
<dbReference type="NCBIfam" id="TIGR00003">
    <property type="entry name" value="copper ion binding protein"/>
    <property type="match status" value="1"/>
</dbReference>
<sequence length="67" mass="7306">MEKTYRIEGMTCDHCVRAVTKAIESLPGVKRALVSLSEGKAVVSLDPAQVTDEQIREAVAEEGYRVA</sequence>
<evidence type="ECO:0000313" key="6">
    <source>
        <dbReference type="Proteomes" id="UP000065807"/>
    </source>
</evidence>
<dbReference type="EMBL" id="AP014924">
    <property type="protein sequence ID" value="BAS26552.1"/>
    <property type="molecule type" value="Genomic_DNA"/>
</dbReference>
<dbReference type="InterPro" id="IPR036163">
    <property type="entry name" value="HMA_dom_sf"/>
</dbReference>
<evidence type="ECO:0000256" key="3">
    <source>
        <dbReference type="ARBA" id="ARBA00023008"/>
    </source>
</evidence>
<dbReference type="PROSITE" id="PS01047">
    <property type="entry name" value="HMA_1"/>
    <property type="match status" value="1"/>
</dbReference>
<dbReference type="Proteomes" id="UP000065807">
    <property type="component" value="Chromosome"/>
</dbReference>
<dbReference type="AlphaFoldDB" id="A0A0K2SHP0"/>
<dbReference type="PRINTS" id="PR00944">
    <property type="entry name" value="CUEXPORT"/>
</dbReference>
<keyword evidence="2" id="KW-0479">Metal-binding</keyword>
<evidence type="ECO:0000256" key="1">
    <source>
        <dbReference type="ARBA" id="ARBA00015313"/>
    </source>
</evidence>